<dbReference type="GO" id="GO:0016459">
    <property type="term" value="C:myosin complex"/>
    <property type="evidence" value="ECO:0007669"/>
    <property type="project" value="InterPro"/>
</dbReference>
<evidence type="ECO:0000313" key="2">
    <source>
        <dbReference type="Proteomes" id="UP000887564"/>
    </source>
</evidence>
<reference evidence="3" key="1">
    <citation type="submission" date="2022-11" db="UniProtKB">
        <authorList>
            <consortium name="WormBaseParasite"/>
        </authorList>
    </citation>
    <scope>IDENTIFICATION</scope>
</reference>
<dbReference type="AlphaFoldDB" id="A0A914S5X0"/>
<dbReference type="Gene3D" id="1.20.58.530">
    <property type="match status" value="1"/>
</dbReference>
<dbReference type="GO" id="GO:0005524">
    <property type="term" value="F:ATP binding"/>
    <property type="evidence" value="ECO:0007669"/>
    <property type="project" value="InterPro"/>
</dbReference>
<dbReference type="GO" id="GO:0003774">
    <property type="term" value="F:cytoskeletal motor activity"/>
    <property type="evidence" value="ECO:0007669"/>
    <property type="project" value="InterPro"/>
</dbReference>
<protein>
    <submittedName>
        <fullName evidence="3">Myosin motor domain-containing protein</fullName>
    </submittedName>
</protein>
<organism evidence="2 3">
    <name type="scientific">Parascaris equorum</name>
    <name type="common">Equine roundworm</name>
    <dbReference type="NCBI Taxonomy" id="6256"/>
    <lineage>
        <taxon>Eukaryota</taxon>
        <taxon>Metazoa</taxon>
        <taxon>Ecdysozoa</taxon>
        <taxon>Nematoda</taxon>
        <taxon>Chromadorea</taxon>
        <taxon>Rhabditida</taxon>
        <taxon>Spirurina</taxon>
        <taxon>Ascaridomorpha</taxon>
        <taxon>Ascaridoidea</taxon>
        <taxon>Ascarididae</taxon>
        <taxon>Parascaris</taxon>
    </lineage>
</organism>
<dbReference type="InterPro" id="IPR027417">
    <property type="entry name" value="P-loop_NTPase"/>
</dbReference>
<dbReference type="SUPFAM" id="SSF52540">
    <property type="entry name" value="P-loop containing nucleoside triphosphate hydrolases"/>
    <property type="match status" value="1"/>
</dbReference>
<name>A0A914S5X0_PAREQ</name>
<evidence type="ECO:0000313" key="3">
    <source>
        <dbReference type="WBParaSite" id="PEQ_0001425601-mRNA-1"/>
    </source>
</evidence>
<dbReference type="Proteomes" id="UP000887564">
    <property type="component" value="Unplaced"/>
</dbReference>
<dbReference type="Pfam" id="PF00063">
    <property type="entry name" value="Myosin_head"/>
    <property type="match status" value="1"/>
</dbReference>
<proteinExistence type="predicted"/>
<evidence type="ECO:0000259" key="1">
    <source>
        <dbReference type="Pfam" id="PF00063"/>
    </source>
</evidence>
<dbReference type="WBParaSite" id="PEQ_0001425601-mRNA-1">
    <property type="protein sequence ID" value="PEQ_0001425601-mRNA-1"/>
    <property type="gene ID" value="PEQ_0001425601"/>
</dbReference>
<dbReference type="InterPro" id="IPR001609">
    <property type="entry name" value="Myosin_head_motor_dom-like"/>
</dbReference>
<feature type="domain" description="Myosin motor" evidence="1">
    <location>
        <begin position="21"/>
        <end position="79"/>
    </location>
</feature>
<sequence length="102" mass="11723">MGHSSEDIFGGCATARVVLQTPRKSKLREHRDMRDDEGFLIRHYAGSVCYQTALFLEKNNDALHASLEMLVENSRSVALLYGQLFLLSLLPVHEYKQNRRMK</sequence>
<accession>A0A914S5X0</accession>
<keyword evidence="2" id="KW-1185">Reference proteome</keyword>